<feature type="coiled-coil region" evidence="1">
    <location>
        <begin position="209"/>
        <end position="250"/>
    </location>
</feature>
<name>A0A1J4J7T2_9EUKA</name>
<dbReference type="AlphaFoldDB" id="A0A1J4J7T2"/>
<reference evidence="2" key="1">
    <citation type="submission" date="2016-10" db="EMBL/GenBank/DDBJ databases">
        <authorList>
            <person name="Benchimol M."/>
            <person name="Almeida L.G."/>
            <person name="Vasconcelos A.T."/>
            <person name="Perreira-Neves A."/>
            <person name="Rosa I.A."/>
            <person name="Tasca T."/>
            <person name="Bogo M.R."/>
            <person name="de Souza W."/>
        </authorList>
    </citation>
    <scope>NUCLEOTIDE SEQUENCE [LARGE SCALE GENOMIC DNA]</scope>
    <source>
        <strain evidence="2">K</strain>
    </source>
</reference>
<keyword evidence="1" id="KW-0175">Coiled coil</keyword>
<evidence type="ECO:0000313" key="3">
    <source>
        <dbReference type="Proteomes" id="UP000179807"/>
    </source>
</evidence>
<evidence type="ECO:0000256" key="1">
    <source>
        <dbReference type="SAM" id="Coils"/>
    </source>
</evidence>
<dbReference type="EMBL" id="MLAK01001259">
    <property type="protein sequence ID" value="OHS95266.1"/>
    <property type="molecule type" value="Genomic_DNA"/>
</dbReference>
<comment type="caution">
    <text evidence="2">The sequence shown here is derived from an EMBL/GenBank/DDBJ whole genome shotgun (WGS) entry which is preliminary data.</text>
</comment>
<dbReference type="RefSeq" id="XP_068348403.1">
    <property type="nucleotide sequence ID" value="XM_068490576.1"/>
</dbReference>
<proteinExistence type="predicted"/>
<sequence>MKQKAVQTVLGISESIIQALDDESIYTRYSKIKNKIMEDYANVSTPELRKLIVENQDLAKRIDQIKSEYSQDNFMHEWIFSQFEILQAKIIPKAPRASFGTFEEASKSLLEVVDTKIMSHQFLKQKLSKENEQLKQAIQTMRNDSLSKIDAIKKKRIDMGSEWHKKEELMKIHLDEIKGQIEEHQKNMPTDTEKLLVQLNSITIDTTHQAQIEKKFNEVESQRNKLRSQIKKLQFAIQKVETEIEGLKQIQAMMEEGP</sequence>
<dbReference type="Proteomes" id="UP000179807">
    <property type="component" value="Unassembled WGS sequence"/>
</dbReference>
<dbReference type="GeneID" id="94825280"/>
<dbReference type="VEuPathDB" id="TrichDB:TRFO_02256"/>
<organism evidence="2 3">
    <name type="scientific">Tritrichomonas foetus</name>
    <dbReference type="NCBI Taxonomy" id="1144522"/>
    <lineage>
        <taxon>Eukaryota</taxon>
        <taxon>Metamonada</taxon>
        <taxon>Parabasalia</taxon>
        <taxon>Tritrichomonadida</taxon>
        <taxon>Tritrichomonadidae</taxon>
        <taxon>Tritrichomonas</taxon>
    </lineage>
</organism>
<evidence type="ECO:0000313" key="2">
    <source>
        <dbReference type="EMBL" id="OHS95266.1"/>
    </source>
</evidence>
<keyword evidence="3" id="KW-1185">Reference proteome</keyword>
<gene>
    <name evidence="2" type="ORF">TRFO_02256</name>
</gene>
<protein>
    <submittedName>
        <fullName evidence="2">Uncharacterized protein</fullName>
    </submittedName>
</protein>
<accession>A0A1J4J7T2</accession>